<feature type="compositionally biased region" description="Basic and acidic residues" evidence="1">
    <location>
        <begin position="56"/>
        <end position="67"/>
    </location>
</feature>
<sequence>MMRSEKGKPSSLTIRPTTSQKRALGPWTSGKHNPLSKQKICKRSTTNEEWEGYTLNKEREKKNENKVRKGRSTTGQSRRLAAARKAK</sequence>
<dbReference type="EMBL" id="JBBPBN010000001">
    <property type="protein sequence ID" value="KAK9045951.1"/>
    <property type="molecule type" value="Genomic_DNA"/>
</dbReference>
<reference evidence="2 3" key="1">
    <citation type="journal article" date="2024" name="G3 (Bethesda)">
        <title>Genome assembly of Hibiscus sabdariffa L. provides insights into metabolisms of medicinal natural products.</title>
        <authorList>
            <person name="Kim T."/>
        </authorList>
    </citation>
    <scope>NUCLEOTIDE SEQUENCE [LARGE SCALE GENOMIC DNA]</scope>
    <source>
        <strain evidence="2">TK-2024</strain>
        <tissue evidence="2">Old leaves</tissue>
    </source>
</reference>
<proteinExistence type="predicted"/>
<evidence type="ECO:0000313" key="3">
    <source>
        <dbReference type="Proteomes" id="UP001396334"/>
    </source>
</evidence>
<evidence type="ECO:0000256" key="1">
    <source>
        <dbReference type="SAM" id="MobiDB-lite"/>
    </source>
</evidence>
<gene>
    <name evidence="2" type="ORF">V6N11_051854</name>
</gene>
<name>A0ABR2U8R3_9ROSI</name>
<keyword evidence="3" id="KW-1185">Reference proteome</keyword>
<accession>A0ABR2U8R3</accession>
<dbReference type="Proteomes" id="UP001396334">
    <property type="component" value="Unassembled WGS sequence"/>
</dbReference>
<organism evidence="2 3">
    <name type="scientific">Hibiscus sabdariffa</name>
    <name type="common">roselle</name>
    <dbReference type="NCBI Taxonomy" id="183260"/>
    <lineage>
        <taxon>Eukaryota</taxon>
        <taxon>Viridiplantae</taxon>
        <taxon>Streptophyta</taxon>
        <taxon>Embryophyta</taxon>
        <taxon>Tracheophyta</taxon>
        <taxon>Spermatophyta</taxon>
        <taxon>Magnoliopsida</taxon>
        <taxon>eudicotyledons</taxon>
        <taxon>Gunneridae</taxon>
        <taxon>Pentapetalae</taxon>
        <taxon>rosids</taxon>
        <taxon>malvids</taxon>
        <taxon>Malvales</taxon>
        <taxon>Malvaceae</taxon>
        <taxon>Malvoideae</taxon>
        <taxon>Hibiscus</taxon>
    </lineage>
</organism>
<protein>
    <submittedName>
        <fullName evidence="2">Uncharacterized protein</fullName>
    </submittedName>
</protein>
<comment type="caution">
    <text evidence="2">The sequence shown here is derived from an EMBL/GenBank/DDBJ whole genome shotgun (WGS) entry which is preliminary data.</text>
</comment>
<feature type="compositionally biased region" description="Polar residues" evidence="1">
    <location>
        <begin position="10"/>
        <end position="21"/>
    </location>
</feature>
<feature type="region of interest" description="Disordered" evidence="1">
    <location>
        <begin position="1"/>
        <end position="87"/>
    </location>
</feature>
<evidence type="ECO:0000313" key="2">
    <source>
        <dbReference type="EMBL" id="KAK9045951.1"/>
    </source>
</evidence>